<proteinExistence type="predicted"/>
<dbReference type="Proteomes" id="UP000596661">
    <property type="component" value="Chromosome 1"/>
</dbReference>
<reference evidence="2" key="2">
    <citation type="submission" date="2021-03" db="UniProtKB">
        <authorList>
            <consortium name="EnsemblPlants"/>
        </authorList>
    </citation>
    <scope>IDENTIFICATION</scope>
</reference>
<accession>A0A803NKQ2</accession>
<dbReference type="EMBL" id="UZAU01000070">
    <property type="status" value="NOT_ANNOTATED_CDS"/>
    <property type="molecule type" value="Genomic_DNA"/>
</dbReference>
<dbReference type="AlphaFoldDB" id="A0A803NKQ2"/>
<feature type="compositionally biased region" description="Polar residues" evidence="1">
    <location>
        <begin position="73"/>
        <end position="94"/>
    </location>
</feature>
<feature type="compositionally biased region" description="Polar residues" evidence="1">
    <location>
        <begin position="187"/>
        <end position="210"/>
    </location>
</feature>
<evidence type="ECO:0000256" key="1">
    <source>
        <dbReference type="SAM" id="MobiDB-lite"/>
    </source>
</evidence>
<reference evidence="2" key="1">
    <citation type="submission" date="2018-11" db="EMBL/GenBank/DDBJ databases">
        <authorList>
            <person name="Grassa J C."/>
        </authorList>
    </citation>
    <scope>NUCLEOTIDE SEQUENCE [LARGE SCALE GENOMIC DNA]</scope>
</reference>
<dbReference type="EnsemblPlants" id="evm.model.01.2326">
    <property type="protein sequence ID" value="cds.evm.model.01.2326"/>
    <property type="gene ID" value="evm.TU.01.2326"/>
</dbReference>
<dbReference type="Gramene" id="evm.model.01.2326">
    <property type="protein sequence ID" value="cds.evm.model.01.2326"/>
    <property type="gene ID" value="evm.TU.01.2326"/>
</dbReference>
<keyword evidence="3" id="KW-1185">Reference proteome</keyword>
<evidence type="ECO:0000313" key="2">
    <source>
        <dbReference type="EnsemblPlants" id="cds.evm.model.01.2326"/>
    </source>
</evidence>
<organism evidence="2 3">
    <name type="scientific">Cannabis sativa</name>
    <name type="common">Hemp</name>
    <name type="synonym">Marijuana</name>
    <dbReference type="NCBI Taxonomy" id="3483"/>
    <lineage>
        <taxon>Eukaryota</taxon>
        <taxon>Viridiplantae</taxon>
        <taxon>Streptophyta</taxon>
        <taxon>Embryophyta</taxon>
        <taxon>Tracheophyta</taxon>
        <taxon>Spermatophyta</taxon>
        <taxon>Magnoliopsida</taxon>
        <taxon>eudicotyledons</taxon>
        <taxon>Gunneridae</taxon>
        <taxon>Pentapetalae</taxon>
        <taxon>rosids</taxon>
        <taxon>fabids</taxon>
        <taxon>Rosales</taxon>
        <taxon>Cannabaceae</taxon>
        <taxon>Cannabis</taxon>
    </lineage>
</organism>
<sequence>MQFTDDNLCRVGLMASCQRMYVDALFENDSWTMSLDKEKNGQSGTILASEEVSEDNNSSFDELDYSGEISMSLNQSSEDTNSESQAKIESSSHTKACVPEEAGGLAMTMSFLDEMATCTKRKKLSSNIRVPPSREVVLGLSSTISPPMKMSKNRSKANTAKIFSPSRDLRKEKEKVVIIHEDPPSSPVTASQEETDNAGSSAQAYANSRL</sequence>
<feature type="region of interest" description="Disordered" evidence="1">
    <location>
        <begin position="73"/>
        <end position="95"/>
    </location>
</feature>
<protein>
    <submittedName>
        <fullName evidence="2">Uncharacterized protein</fullName>
    </submittedName>
</protein>
<evidence type="ECO:0000313" key="3">
    <source>
        <dbReference type="Proteomes" id="UP000596661"/>
    </source>
</evidence>
<feature type="region of interest" description="Disordered" evidence="1">
    <location>
        <begin position="180"/>
        <end position="210"/>
    </location>
</feature>
<name>A0A803NKQ2_CANSA</name>